<evidence type="ECO:0000259" key="1">
    <source>
        <dbReference type="Pfam" id="PF01636"/>
    </source>
</evidence>
<dbReference type="Proteomes" id="UP000625527">
    <property type="component" value="Unassembled WGS sequence"/>
</dbReference>
<comment type="caution">
    <text evidence="2">The sequence shown here is derived from an EMBL/GenBank/DDBJ whole genome shotgun (WGS) entry which is preliminary data.</text>
</comment>
<reference evidence="2 3" key="1">
    <citation type="submission" date="2020-10" db="EMBL/GenBank/DDBJ databases">
        <title>Myceligenerans pegani sp. nov., an endophytic actinomycete isolated from Peganum harmala L. in Xinjiang, China.</title>
        <authorList>
            <person name="Xin L."/>
        </authorList>
    </citation>
    <scope>NUCLEOTIDE SEQUENCE [LARGE SCALE GENOMIC DNA]</scope>
    <source>
        <strain evidence="2 3">TRM65318</strain>
    </source>
</reference>
<accession>A0ABR9MZL6</accession>
<evidence type="ECO:0000313" key="2">
    <source>
        <dbReference type="EMBL" id="MBE1876829.1"/>
    </source>
</evidence>
<dbReference type="SUPFAM" id="SSF56112">
    <property type="entry name" value="Protein kinase-like (PK-like)"/>
    <property type="match status" value="1"/>
</dbReference>
<sequence>MVAADIDVTVELARELLAEQHPDLAGLPLEVVANGWDNVMLRLGPLPDGGHLALRLPRRDAAAHLIDHEQAALPRLAPALEATGITFPVPVRTGRPSARLGFPWSWNVVRWVDGVAAARTAVAGRTAWAAELARFLVALHVPADDAPPNPFRGIPLAARPDAQDPAVFAARLERVPEERRDAATRLWHESLDAPAYSGAPVWLHGDPHPGNLVVREPADGTQELAAVVDFGDVTSGDPASDLGAAWLTFDADGHARFRAAVDAGARDGRGWDEATWTRAKGWALMYATTMLAHPDEHPWLVPIGEHGLRRLLADAG</sequence>
<dbReference type="Gene3D" id="3.30.200.20">
    <property type="entry name" value="Phosphorylase Kinase, domain 1"/>
    <property type="match status" value="1"/>
</dbReference>
<keyword evidence="3" id="KW-1185">Reference proteome</keyword>
<dbReference type="EMBL" id="JADAQT010000089">
    <property type="protein sequence ID" value="MBE1876829.1"/>
    <property type="molecule type" value="Genomic_DNA"/>
</dbReference>
<dbReference type="InterPro" id="IPR011009">
    <property type="entry name" value="Kinase-like_dom_sf"/>
</dbReference>
<feature type="domain" description="Aminoglycoside phosphotransferase" evidence="1">
    <location>
        <begin position="30"/>
        <end position="273"/>
    </location>
</feature>
<dbReference type="RefSeq" id="WP_192863386.1">
    <property type="nucleotide sequence ID" value="NZ_JADAQT010000089.1"/>
</dbReference>
<dbReference type="Gene3D" id="3.90.1200.10">
    <property type="match status" value="1"/>
</dbReference>
<gene>
    <name evidence="2" type="ORF">IHE71_14110</name>
</gene>
<dbReference type="InterPro" id="IPR051678">
    <property type="entry name" value="AGP_Transferase"/>
</dbReference>
<dbReference type="PANTHER" id="PTHR21310">
    <property type="entry name" value="AMINOGLYCOSIDE PHOSPHOTRANSFERASE-RELATED-RELATED"/>
    <property type="match status" value="1"/>
</dbReference>
<dbReference type="CDD" id="cd05155">
    <property type="entry name" value="APH_ChoK_like_1"/>
    <property type="match status" value="1"/>
</dbReference>
<proteinExistence type="predicted"/>
<organism evidence="2 3">
    <name type="scientific">Myceligenerans pegani</name>
    <dbReference type="NCBI Taxonomy" id="2776917"/>
    <lineage>
        <taxon>Bacteria</taxon>
        <taxon>Bacillati</taxon>
        <taxon>Actinomycetota</taxon>
        <taxon>Actinomycetes</taxon>
        <taxon>Micrococcales</taxon>
        <taxon>Promicromonosporaceae</taxon>
        <taxon>Myceligenerans</taxon>
    </lineage>
</organism>
<name>A0ABR9MZL6_9MICO</name>
<protein>
    <submittedName>
        <fullName evidence="2">Aminoglycoside phosphotransferase family protein</fullName>
    </submittedName>
</protein>
<dbReference type="PANTHER" id="PTHR21310:SF42">
    <property type="entry name" value="BIFUNCTIONAL AAC_APH"/>
    <property type="match status" value="1"/>
</dbReference>
<dbReference type="Pfam" id="PF01636">
    <property type="entry name" value="APH"/>
    <property type="match status" value="1"/>
</dbReference>
<evidence type="ECO:0000313" key="3">
    <source>
        <dbReference type="Proteomes" id="UP000625527"/>
    </source>
</evidence>
<dbReference type="InterPro" id="IPR002575">
    <property type="entry name" value="Aminoglycoside_PTrfase"/>
</dbReference>